<gene>
    <name evidence="4" type="ORF">FHU37_001599</name>
</gene>
<dbReference type="Gene3D" id="1.10.357.10">
    <property type="entry name" value="Tetracycline Repressor, domain 2"/>
    <property type="match status" value="1"/>
</dbReference>
<dbReference type="SUPFAM" id="SSF46689">
    <property type="entry name" value="Homeodomain-like"/>
    <property type="match status" value="1"/>
</dbReference>
<dbReference type="InterPro" id="IPR001647">
    <property type="entry name" value="HTH_TetR"/>
</dbReference>
<dbReference type="InterPro" id="IPR009057">
    <property type="entry name" value="Homeodomain-like_sf"/>
</dbReference>
<dbReference type="GO" id="GO:0003677">
    <property type="term" value="F:DNA binding"/>
    <property type="evidence" value="ECO:0007669"/>
    <property type="project" value="UniProtKB-UniRule"/>
</dbReference>
<keyword evidence="1 2" id="KW-0238">DNA-binding</keyword>
<dbReference type="PANTHER" id="PTHR43479">
    <property type="entry name" value="ACREF/ENVCD OPERON REPRESSOR-RELATED"/>
    <property type="match status" value="1"/>
</dbReference>
<evidence type="ECO:0000259" key="3">
    <source>
        <dbReference type="PROSITE" id="PS50977"/>
    </source>
</evidence>
<protein>
    <submittedName>
        <fullName evidence="4">AcrR family transcriptional regulator</fullName>
    </submittedName>
</protein>
<name>A0A852ZQD8_9ACTN</name>
<dbReference type="Pfam" id="PF00440">
    <property type="entry name" value="TetR_N"/>
    <property type="match status" value="1"/>
</dbReference>
<keyword evidence="5" id="KW-1185">Reference proteome</keyword>
<dbReference type="InterPro" id="IPR039532">
    <property type="entry name" value="TetR_C_Firmicutes"/>
</dbReference>
<evidence type="ECO:0000313" key="4">
    <source>
        <dbReference type="EMBL" id="NYI04656.1"/>
    </source>
</evidence>
<proteinExistence type="predicted"/>
<sequence length="209" mass="22073">MTERAQDPRPLRSRAALEAALRELIAQRPLSRISVSDVTKHAGVNRSTFYEHYADVADLAASACTAVFDELVAATPTGDRDLPPGDGAPPGSRLADLFSHVAEHAPLYRALLGEDGSARVHNHLLRRFTRAVHAARATARDEPAVYDPAAAFVAGALLGVIVDWLEHDRPVTPGELGAALRPQLAAAAEAARAARNGARTASGARTPGE</sequence>
<dbReference type="EMBL" id="JACBZD010000001">
    <property type="protein sequence ID" value="NYI04656.1"/>
    <property type="molecule type" value="Genomic_DNA"/>
</dbReference>
<dbReference type="Proteomes" id="UP000567795">
    <property type="component" value="Unassembled WGS sequence"/>
</dbReference>
<dbReference type="PANTHER" id="PTHR43479:SF7">
    <property type="entry name" value="TETR-FAMILY TRANSCRIPTIONAL REGULATOR"/>
    <property type="match status" value="1"/>
</dbReference>
<reference evidence="4 5" key="1">
    <citation type="submission" date="2020-07" db="EMBL/GenBank/DDBJ databases">
        <title>Sequencing the genomes of 1000 actinobacteria strains.</title>
        <authorList>
            <person name="Klenk H.-P."/>
        </authorList>
    </citation>
    <scope>NUCLEOTIDE SEQUENCE [LARGE SCALE GENOMIC DNA]</scope>
    <source>
        <strain evidence="4 5">DSM 42178</strain>
    </source>
</reference>
<dbReference type="RefSeq" id="WP_312892493.1">
    <property type="nucleotide sequence ID" value="NZ_JACBZD010000001.1"/>
</dbReference>
<dbReference type="AlphaFoldDB" id="A0A852ZQD8"/>
<feature type="DNA-binding region" description="H-T-H motif" evidence="2">
    <location>
        <begin position="34"/>
        <end position="53"/>
    </location>
</feature>
<organism evidence="4 5">
    <name type="scientific">Allostreptomyces psammosilenae</name>
    <dbReference type="NCBI Taxonomy" id="1892865"/>
    <lineage>
        <taxon>Bacteria</taxon>
        <taxon>Bacillati</taxon>
        <taxon>Actinomycetota</taxon>
        <taxon>Actinomycetes</taxon>
        <taxon>Kitasatosporales</taxon>
        <taxon>Streptomycetaceae</taxon>
        <taxon>Allostreptomyces</taxon>
    </lineage>
</organism>
<comment type="caution">
    <text evidence="4">The sequence shown here is derived from an EMBL/GenBank/DDBJ whole genome shotgun (WGS) entry which is preliminary data.</text>
</comment>
<dbReference type="PROSITE" id="PS50977">
    <property type="entry name" value="HTH_TETR_2"/>
    <property type="match status" value="1"/>
</dbReference>
<evidence type="ECO:0000313" key="5">
    <source>
        <dbReference type="Proteomes" id="UP000567795"/>
    </source>
</evidence>
<evidence type="ECO:0000256" key="2">
    <source>
        <dbReference type="PROSITE-ProRule" id="PRU00335"/>
    </source>
</evidence>
<evidence type="ECO:0000256" key="1">
    <source>
        <dbReference type="ARBA" id="ARBA00023125"/>
    </source>
</evidence>
<dbReference type="InterPro" id="IPR050624">
    <property type="entry name" value="HTH-type_Tx_Regulator"/>
</dbReference>
<feature type="domain" description="HTH tetR-type" evidence="3">
    <location>
        <begin position="11"/>
        <end position="71"/>
    </location>
</feature>
<dbReference type="Pfam" id="PF14278">
    <property type="entry name" value="TetR_C_8"/>
    <property type="match status" value="1"/>
</dbReference>
<accession>A0A852ZQD8</accession>